<comment type="caution">
    <text evidence="6">The sequence shown here is derived from an EMBL/GenBank/DDBJ whole genome shotgun (WGS) entry which is preliminary data.</text>
</comment>
<dbReference type="GO" id="GO:0003824">
    <property type="term" value="F:catalytic activity"/>
    <property type="evidence" value="ECO:0007669"/>
    <property type="project" value="UniProtKB-ARBA"/>
</dbReference>
<dbReference type="SUPFAM" id="SSF49373">
    <property type="entry name" value="Invasin/intimin cell-adhesion fragments"/>
    <property type="match status" value="1"/>
</dbReference>
<dbReference type="InterPro" id="IPR003343">
    <property type="entry name" value="Big_2"/>
</dbReference>
<proteinExistence type="predicted"/>
<dbReference type="Proteomes" id="UP000824243">
    <property type="component" value="Unassembled WGS sequence"/>
</dbReference>
<dbReference type="SMART" id="SM00635">
    <property type="entry name" value="BID_2"/>
    <property type="match status" value="1"/>
</dbReference>
<evidence type="ECO:0000256" key="1">
    <source>
        <dbReference type="SAM" id="Coils"/>
    </source>
</evidence>
<keyword evidence="3" id="KW-0812">Transmembrane</keyword>
<dbReference type="InterPro" id="IPR013190">
    <property type="entry name" value="GH98_C"/>
</dbReference>
<evidence type="ECO:0000259" key="5">
    <source>
        <dbReference type="SMART" id="SM00635"/>
    </source>
</evidence>
<evidence type="ECO:0000313" key="6">
    <source>
        <dbReference type="EMBL" id="HIX47606.1"/>
    </source>
</evidence>
<dbReference type="GO" id="GO:0005975">
    <property type="term" value="P:carbohydrate metabolic process"/>
    <property type="evidence" value="ECO:0007669"/>
    <property type="project" value="InterPro"/>
</dbReference>
<feature type="transmembrane region" description="Helical" evidence="3">
    <location>
        <begin position="1037"/>
        <end position="1055"/>
    </location>
</feature>
<keyword evidence="3" id="KW-1133">Transmembrane helix</keyword>
<keyword evidence="3" id="KW-0472">Membrane</keyword>
<dbReference type="Gene3D" id="1.20.1270.90">
    <property type="entry name" value="AF1782-like"/>
    <property type="match status" value="1"/>
</dbReference>
<keyword evidence="4" id="KW-0732">Signal</keyword>
<dbReference type="Gene3D" id="3.30.2330.20">
    <property type="entry name" value="family 98 glycoside hydrolase"/>
    <property type="match status" value="1"/>
</dbReference>
<evidence type="ECO:0000256" key="4">
    <source>
        <dbReference type="SAM" id="SignalP"/>
    </source>
</evidence>
<reference evidence="6" key="2">
    <citation type="submission" date="2021-04" db="EMBL/GenBank/DDBJ databases">
        <authorList>
            <person name="Gilroy R."/>
        </authorList>
    </citation>
    <scope>NUCLEOTIDE SEQUENCE</scope>
    <source>
        <strain evidence="6">ChiSjej5B23-15282</strain>
    </source>
</reference>
<dbReference type="InterPro" id="IPR011071">
    <property type="entry name" value="Lyase_8-like_C"/>
</dbReference>
<sequence>MRKSRKLMKQFCAVSLAAVMGISMMGVWGGSAQAEESADTNVKGERSAKKKMRQKKRLAGLLLAACMMLTGTAAANAEELSPLGESEWVEVSALGGDIDYETGWTMYENEGIAVSYTKGAKASLTFYGTGIKWIGQKDINFGPAIVTLDGEKVDEVDTNGPAQWGITHFERNDLAEGVHTISIEPKEEGVFDKSGAVDVEKFMVLYDKQADIPASSVELSASETEMYTGGMITLKSSVAPFNAKNKNVVYSSSDETIAEVNEQGVVTGKNEGKVTVTASVPGSEAQASVEITVKELTVSERRMQVDSDHPLFLHHLYRQMFETLPGPLQGGKDIQGFWDSLKNKDSNGKGISEDLLENQAIIIHASGEVKGEASTLAWYEDRFKETVEDQIPFFIMVSNSGTSTSNGGVYYPPSLEWVSRMYDQYPNMMGVVFSENHNATSAAERKARSDYMKDQVLLAAEKGGYVIYSDMNDNGDYVESVLNDQGLFDTLKRFKDNFILLAKTTSAWSNVSYNSHESVAQGAWLADIAGNWGSLIDSWMWFIEGFGPLYGDETFNVMGGVEECRGPVTFPELLFEMRMEQQARAGATVFTFEHPDYTTSVGKDNGKDNLFTPAFTESIVKAMEYTKEYDIPDKAEVLSVTKVAYSAENGSLNDLAATVNLLNPLYGDKNWNGYNNGTMMVYFTGRYGTVPSLPKLATEEDKAQFEYVLTKDSVISELKNEEGIKEFFDNIYPQNYEGDGYAHFLDNTWLTYNTNWNIDSRVQEELFSEQNVKVGLSNNNVSADITFNPYTLLLIDDQKEGELKFRFNNYLVDKNEIWEGYDVNSTPHWNSDADTQMYDYLMNDYIPDSETKDDIYRNAVIRLTGLSDEPELIMEKELVNNDGTKQCEEPKTMWDPEKGEYVIELKGNGWQEFRLVLNDSAPKVDKTELKALIDTANGLNEADYTAESFAEMKSALASAQAVYENEQAAEAEVKEAEADLRSAVDALVKSDISEETPGTDDAGKNPNGGGTGGTTDKTGGDKEADGSPQTGDNVSTAGIVAVMAAAIAVFGAVVVRRKKVKQVMY</sequence>
<organism evidence="6 7">
    <name type="scientific">Candidatus Mediterraneibacter caccavium</name>
    <dbReference type="NCBI Taxonomy" id="2838661"/>
    <lineage>
        <taxon>Bacteria</taxon>
        <taxon>Bacillati</taxon>
        <taxon>Bacillota</taxon>
        <taxon>Clostridia</taxon>
        <taxon>Lachnospirales</taxon>
        <taxon>Lachnospiraceae</taxon>
        <taxon>Mediterraneibacter</taxon>
    </lineage>
</organism>
<feature type="signal peptide" evidence="4">
    <location>
        <begin position="1"/>
        <end position="34"/>
    </location>
</feature>
<feature type="region of interest" description="Disordered" evidence="2">
    <location>
        <begin position="990"/>
        <end position="1032"/>
    </location>
</feature>
<dbReference type="InterPro" id="IPR008964">
    <property type="entry name" value="Invasin/intimin_cell_adhesion"/>
</dbReference>
<dbReference type="EMBL" id="DXFA01000018">
    <property type="protein sequence ID" value="HIX47606.1"/>
    <property type="molecule type" value="Genomic_DNA"/>
</dbReference>
<name>A0A9D2ASN7_9FIRM</name>
<dbReference type="Pfam" id="PF08306">
    <property type="entry name" value="Glyco_hydro_98M"/>
    <property type="match status" value="1"/>
</dbReference>
<dbReference type="Gene3D" id="2.60.120.260">
    <property type="entry name" value="Galactose-binding domain-like"/>
    <property type="match status" value="1"/>
</dbReference>
<feature type="domain" description="BIG2" evidence="5">
    <location>
        <begin position="213"/>
        <end position="290"/>
    </location>
</feature>
<keyword evidence="1" id="KW-0175">Coiled coil</keyword>
<evidence type="ECO:0000313" key="7">
    <source>
        <dbReference type="Proteomes" id="UP000824243"/>
    </source>
</evidence>
<dbReference type="Pfam" id="PF02368">
    <property type="entry name" value="Big_2"/>
    <property type="match status" value="1"/>
</dbReference>
<evidence type="ECO:0000256" key="2">
    <source>
        <dbReference type="SAM" id="MobiDB-lite"/>
    </source>
</evidence>
<gene>
    <name evidence="6" type="ORF">H9981_01070</name>
</gene>
<feature type="coiled-coil region" evidence="1">
    <location>
        <begin position="959"/>
        <end position="986"/>
    </location>
</feature>
<dbReference type="Pfam" id="PF07554">
    <property type="entry name" value="FIVAR"/>
    <property type="match status" value="1"/>
</dbReference>
<reference evidence="6" key="1">
    <citation type="journal article" date="2021" name="PeerJ">
        <title>Extensive microbial diversity within the chicken gut microbiome revealed by metagenomics and culture.</title>
        <authorList>
            <person name="Gilroy R."/>
            <person name="Ravi A."/>
            <person name="Getino M."/>
            <person name="Pursley I."/>
            <person name="Horton D.L."/>
            <person name="Alikhan N.F."/>
            <person name="Baker D."/>
            <person name="Gharbi K."/>
            <person name="Hall N."/>
            <person name="Watson M."/>
            <person name="Adriaenssens E.M."/>
            <person name="Foster-Nyarko E."/>
            <person name="Jarju S."/>
            <person name="Secka A."/>
            <person name="Antonio M."/>
            <person name="Oren A."/>
            <person name="Chaudhuri R.R."/>
            <person name="La Ragione R."/>
            <person name="Hildebrand F."/>
            <person name="Pallen M.J."/>
        </authorList>
    </citation>
    <scope>NUCLEOTIDE SEQUENCE</scope>
    <source>
        <strain evidence="6">ChiSjej5B23-15282</strain>
    </source>
</reference>
<dbReference type="Gene3D" id="2.60.40.1080">
    <property type="match status" value="1"/>
</dbReference>
<dbReference type="Gene3D" id="2.60.220.10">
    <property type="entry name" value="Polysaccharide lyase family 8-like, C-terminal"/>
    <property type="match status" value="1"/>
</dbReference>
<evidence type="ECO:0000256" key="3">
    <source>
        <dbReference type="SAM" id="Phobius"/>
    </source>
</evidence>
<dbReference type="Gene3D" id="3.20.20.80">
    <property type="entry name" value="Glycosidases"/>
    <property type="match status" value="1"/>
</dbReference>
<feature type="chain" id="PRO_5039124982" evidence="4">
    <location>
        <begin position="35"/>
        <end position="1065"/>
    </location>
</feature>
<dbReference type="InterPro" id="IPR013191">
    <property type="entry name" value="GH98_central"/>
</dbReference>
<protein>
    <submittedName>
        <fullName evidence="6">Ig-like domain-containing protein</fullName>
    </submittedName>
</protein>
<accession>A0A9D2ASN7</accession>
<dbReference type="Pfam" id="PF08307">
    <property type="entry name" value="Glyco_hydro_98C"/>
    <property type="match status" value="1"/>
</dbReference>
<dbReference type="AlphaFoldDB" id="A0A9D2ASN7"/>